<evidence type="ECO:0000256" key="1">
    <source>
        <dbReference type="ARBA" id="ARBA00000901"/>
    </source>
</evidence>
<gene>
    <name evidence="12 16" type="primary">hisA</name>
    <name evidence="16" type="ORF">CE91St30_11960</name>
</gene>
<keyword evidence="17" id="KW-1185">Reference proteome</keyword>
<dbReference type="Proteomes" id="UP001320544">
    <property type="component" value="Chromosome"/>
</dbReference>
<dbReference type="CDD" id="cd04732">
    <property type="entry name" value="HisA"/>
    <property type="match status" value="1"/>
</dbReference>
<comment type="similarity">
    <text evidence="4 12 13">Belongs to the HisA/HisF family.</text>
</comment>
<dbReference type="GO" id="GO:0016853">
    <property type="term" value="F:isomerase activity"/>
    <property type="evidence" value="ECO:0007669"/>
    <property type="project" value="UniProtKB-KW"/>
</dbReference>
<evidence type="ECO:0000256" key="12">
    <source>
        <dbReference type="HAMAP-Rule" id="MF_01014"/>
    </source>
</evidence>
<dbReference type="SUPFAM" id="SSF51366">
    <property type="entry name" value="Ribulose-phoshate binding barrel"/>
    <property type="match status" value="1"/>
</dbReference>
<evidence type="ECO:0000256" key="5">
    <source>
        <dbReference type="ARBA" id="ARBA00012550"/>
    </source>
</evidence>
<reference evidence="16 17" key="1">
    <citation type="submission" date="2022-01" db="EMBL/GenBank/DDBJ databases">
        <title>Novel bile acid biosynthetic pathways are enriched in the microbiome of centenarians.</title>
        <authorList>
            <person name="Sato Y."/>
            <person name="Atarashi K."/>
            <person name="Plichta R.D."/>
            <person name="Arai Y."/>
            <person name="Sasajima S."/>
            <person name="Kearney M.S."/>
            <person name="Suda W."/>
            <person name="Takeshita K."/>
            <person name="Sasaki T."/>
            <person name="Okamoto S."/>
            <person name="Skelly N.A."/>
            <person name="Okamura Y."/>
            <person name="Vlamakis H."/>
            <person name="Li Y."/>
            <person name="Tanoue T."/>
            <person name="Takei H."/>
            <person name="Nittono H."/>
            <person name="Narushima S."/>
            <person name="Irie J."/>
            <person name="Itoh H."/>
            <person name="Moriya K."/>
            <person name="Sugiura Y."/>
            <person name="Suematsu M."/>
            <person name="Moritoki N."/>
            <person name="Shibata S."/>
            <person name="Littman R.D."/>
            <person name="Fischbach A.M."/>
            <person name="Uwamino Y."/>
            <person name="Inoue T."/>
            <person name="Honda A."/>
            <person name="Hattori M."/>
            <person name="Murai T."/>
            <person name="Xavier J.R."/>
            <person name="Hirose N."/>
            <person name="Honda K."/>
        </authorList>
    </citation>
    <scope>NUCLEOTIDE SEQUENCE [LARGE SCALE GENOMIC DNA]</scope>
    <source>
        <strain evidence="16 17">CE91-St30</strain>
    </source>
</reference>
<dbReference type="InterPro" id="IPR011060">
    <property type="entry name" value="RibuloseP-bd_barrel"/>
</dbReference>
<dbReference type="InterPro" id="IPR006062">
    <property type="entry name" value="His_biosynth"/>
</dbReference>
<evidence type="ECO:0000313" key="16">
    <source>
        <dbReference type="EMBL" id="BDE95863.1"/>
    </source>
</evidence>
<comment type="pathway">
    <text evidence="3 12 14">Amino-acid biosynthesis; L-histidine biosynthesis; L-histidine from 5-phospho-alpha-D-ribose 1-diphosphate: step 4/9.</text>
</comment>
<proteinExistence type="inferred from homology"/>
<protein>
    <recommendedName>
        <fullName evidence="6 12">1-(5-phosphoribosyl)-5-[(5-phosphoribosylamino)methylideneamino] imidazole-4-carboxamide isomerase</fullName>
        <ecNumber evidence="5 12">5.3.1.16</ecNumber>
    </recommendedName>
    <alternativeName>
        <fullName evidence="11 12">Phosphoribosylformimino-5-aminoimidazole carboxamide ribotide isomerase</fullName>
    </alternativeName>
</protein>
<dbReference type="EC" id="5.3.1.16" evidence="5 12"/>
<dbReference type="InterPro" id="IPR023016">
    <property type="entry name" value="HisA/PriA"/>
</dbReference>
<evidence type="ECO:0000256" key="14">
    <source>
        <dbReference type="RuleBase" id="RU003658"/>
    </source>
</evidence>
<dbReference type="InterPro" id="IPR013785">
    <property type="entry name" value="Aldolase_TIM"/>
</dbReference>
<dbReference type="HAMAP" id="MF_01014">
    <property type="entry name" value="HisA"/>
    <property type="match status" value="1"/>
</dbReference>
<evidence type="ECO:0000313" key="17">
    <source>
        <dbReference type="Proteomes" id="UP001320544"/>
    </source>
</evidence>
<keyword evidence="8 12" id="KW-0028">Amino-acid biosynthesis</keyword>
<evidence type="ECO:0000256" key="3">
    <source>
        <dbReference type="ARBA" id="ARBA00005133"/>
    </source>
</evidence>
<dbReference type="RefSeq" id="WP_244412095.1">
    <property type="nucleotide sequence ID" value="NZ_AP025564.1"/>
</dbReference>
<dbReference type="NCBIfam" id="TIGR00007">
    <property type="entry name" value="1-(5-phosphoribosyl)-5-[(5-phosphoribosylamino)methylideneamino]imidazole-4-carboxamide isomerase"/>
    <property type="match status" value="1"/>
</dbReference>
<dbReference type="PANTHER" id="PTHR43090">
    <property type="entry name" value="1-(5-PHOSPHORIBOSYL)-5-[(5-PHOSPHORIBOSYLAMINO)METHYLIDENEAMINO] IMIDAZOLE-4-CARBOXAMIDE ISOMERASE"/>
    <property type="match status" value="1"/>
</dbReference>
<keyword evidence="7 12" id="KW-0963">Cytoplasm</keyword>
<sequence length="296" mass="30414">MYLLPAIDILDGRAVRLAKGDYAKVTVYNDDPADQAQRFEEAGATWLHVVDLDGAKSGVPENIAIIERILRKTLLKVEVGGGIRSLETIERLYEAGVSRVVLGTSLVADPAFAEAAIARYQGMLAAGIDAKGGEVAVSGWREGAGVPAEELAAQVASVGFKHLVYTDIARDGMQTGIDEAAYVRMAEVFGSPVTASGGVADLSDIERLGKVAGSIEGVIAGRAVYEGTLDVAEAVAACEAATRAFEAMRAGENPCGIALDTAVAGRVAGSSHEPATCVGGADGSTEDARGGGLDAH</sequence>
<feature type="region of interest" description="Disordered" evidence="15">
    <location>
        <begin position="272"/>
        <end position="296"/>
    </location>
</feature>
<evidence type="ECO:0000256" key="6">
    <source>
        <dbReference type="ARBA" id="ARBA00018464"/>
    </source>
</evidence>
<organism evidence="16 17">
    <name type="scientific">Raoultibacter timonensis</name>
    <dbReference type="NCBI Taxonomy" id="1907662"/>
    <lineage>
        <taxon>Bacteria</taxon>
        <taxon>Bacillati</taxon>
        <taxon>Actinomycetota</taxon>
        <taxon>Coriobacteriia</taxon>
        <taxon>Eggerthellales</taxon>
        <taxon>Eggerthellaceae</taxon>
        <taxon>Raoultibacter</taxon>
    </lineage>
</organism>
<dbReference type="Gene3D" id="3.20.20.70">
    <property type="entry name" value="Aldolase class I"/>
    <property type="match status" value="1"/>
</dbReference>
<name>A0ABN6MH77_9ACTN</name>
<dbReference type="InterPro" id="IPR006063">
    <property type="entry name" value="HisA_bact_arch"/>
</dbReference>
<feature type="active site" description="Proton acceptor" evidence="12">
    <location>
        <position position="8"/>
    </location>
</feature>
<evidence type="ECO:0000256" key="4">
    <source>
        <dbReference type="ARBA" id="ARBA00009667"/>
    </source>
</evidence>
<evidence type="ECO:0000256" key="11">
    <source>
        <dbReference type="ARBA" id="ARBA00030547"/>
    </source>
</evidence>
<dbReference type="Pfam" id="PF00977">
    <property type="entry name" value="His_biosynth"/>
    <property type="match status" value="1"/>
</dbReference>
<evidence type="ECO:0000256" key="2">
    <source>
        <dbReference type="ARBA" id="ARBA00004496"/>
    </source>
</evidence>
<evidence type="ECO:0000256" key="8">
    <source>
        <dbReference type="ARBA" id="ARBA00022605"/>
    </source>
</evidence>
<comment type="subcellular location">
    <subcellularLocation>
        <location evidence="2 12 14">Cytoplasm</location>
    </subcellularLocation>
</comment>
<dbReference type="EMBL" id="AP025564">
    <property type="protein sequence ID" value="BDE95863.1"/>
    <property type="molecule type" value="Genomic_DNA"/>
</dbReference>
<evidence type="ECO:0000256" key="13">
    <source>
        <dbReference type="RuleBase" id="RU003657"/>
    </source>
</evidence>
<feature type="active site" description="Proton donor" evidence="12">
    <location>
        <position position="129"/>
    </location>
</feature>
<evidence type="ECO:0000256" key="9">
    <source>
        <dbReference type="ARBA" id="ARBA00023102"/>
    </source>
</evidence>
<accession>A0ABN6MH77</accession>
<dbReference type="InterPro" id="IPR044524">
    <property type="entry name" value="Isoase_HisA-like"/>
</dbReference>
<comment type="catalytic activity">
    <reaction evidence="1 12 14">
        <text>1-(5-phospho-beta-D-ribosyl)-5-[(5-phospho-beta-D-ribosylamino)methylideneamino]imidazole-4-carboxamide = 5-[(5-phospho-1-deoxy-D-ribulos-1-ylimino)methylamino]-1-(5-phospho-beta-D-ribosyl)imidazole-4-carboxamide</text>
        <dbReference type="Rhea" id="RHEA:15469"/>
        <dbReference type="ChEBI" id="CHEBI:58435"/>
        <dbReference type="ChEBI" id="CHEBI:58525"/>
        <dbReference type="EC" id="5.3.1.16"/>
    </reaction>
</comment>
<evidence type="ECO:0000256" key="10">
    <source>
        <dbReference type="ARBA" id="ARBA00023235"/>
    </source>
</evidence>
<dbReference type="PANTHER" id="PTHR43090:SF2">
    <property type="entry name" value="1-(5-PHOSPHORIBOSYL)-5-[(5-PHOSPHORIBOSYLAMINO)METHYLIDENEAMINO] IMIDAZOLE-4-CARBOXAMIDE ISOMERASE"/>
    <property type="match status" value="1"/>
</dbReference>
<keyword evidence="10 12" id="KW-0413">Isomerase</keyword>
<keyword evidence="9 12" id="KW-0368">Histidine biosynthesis</keyword>
<evidence type="ECO:0000256" key="15">
    <source>
        <dbReference type="SAM" id="MobiDB-lite"/>
    </source>
</evidence>
<evidence type="ECO:0000256" key="7">
    <source>
        <dbReference type="ARBA" id="ARBA00022490"/>
    </source>
</evidence>